<evidence type="ECO:0000259" key="1">
    <source>
        <dbReference type="Pfam" id="PF04230"/>
    </source>
</evidence>
<comment type="caution">
    <text evidence="2">The sequence shown here is derived from an EMBL/GenBank/DDBJ whole genome shotgun (WGS) entry which is preliminary data.</text>
</comment>
<organism evidence="2 3">
    <name type="scientific">Aliterella atlantica CENA595</name>
    <dbReference type="NCBI Taxonomy" id="1618023"/>
    <lineage>
        <taxon>Bacteria</taxon>
        <taxon>Bacillati</taxon>
        <taxon>Cyanobacteriota</taxon>
        <taxon>Cyanophyceae</taxon>
        <taxon>Chroococcidiopsidales</taxon>
        <taxon>Aliterellaceae</taxon>
        <taxon>Aliterella</taxon>
    </lineage>
</organism>
<dbReference type="NCBIfam" id="TIGR03609">
    <property type="entry name" value="S_layer_CsaB"/>
    <property type="match status" value="1"/>
</dbReference>
<dbReference type="GO" id="GO:0016740">
    <property type="term" value="F:transferase activity"/>
    <property type="evidence" value="ECO:0007669"/>
    <property type="project" value="UniProtKB-KW"/>
</dbReference>
<dbReference type="EMBL" id="JYON01000017">
    <property type="protein sequence ID" value="KJH70839.1"/>
    <property type="molecule type" value="Genomic_DNA"/>
</dbReference>
<accession>A0A0D8ZQS8</accession>
<reference evidence="2 3" key="1">
    <citation type="submission" date="2015-02" db="EMBL/GenBank/DDBJ databases">
        <title>Draft genome of a novel marine cyanobacterium (Chroococcales) isolated from South Atlantic Ocean.</title>
        <authorList>
            <person name="Rigonato J."/>
            <person name="Alvarenga D.O."/>
            <person name="Branco L.H."/>
            <person name="Varani A.M."/>
            <person name="Brandini F.P."/>
            <person name="Fiore M.F."/>
        </authorList>
    </citation>
    <scope>NUCLEOTIDE SEQUENCE [LARGE SCALE GENOMIC DNA]</scope>
    <source>
        <strain evidence="2 3">CENA595</strain>
    </source>
</reference>
<gene>
    <name evidence="2" type="ORF">UH38_15695</name>
</gene>
<dbReference type="InterPro" id="IPR007345">
    <property type="entry name" value="Polysacch_pyruvyl_Trfase"/>
</dbReference>
<dbReference type="InterPro" id="IPR019896">
    <property type="entry name" value="Polysacch_pyruvyl_Trfase_CsaB"/>
</dbReference>
<keyword evidence="2" id="KW-0808">Transferase</keyword>
<evidence type="ECO:0000313" key="2">
    <source>
        <dbReference type="EMBL" id="KJH70839.1"/>
    </source>
</evidence>
<keyword evidence="3" id="KW-1185">Reference proteome</keyword>
<dbReference type="Pfam" id="PF04230">
    <property type="entry name" value="PS_pyruv_trans"/>
    <property type="match status" value="1"/>
</dbReference>
<protein>
    <submittedName>
        <fullName evidence="2">Polysaccharide pyruvyl transferase</fullName>
    </submittedName>
</protein>
<dbReference type="RefSeq" id="WP_045055622.1">
    <property type="nucleotide sequence ID" value="NZ_CAWMDP010000003.1"/>
</dbReference>
<sequence length="346" mass="37595">MQAVLCGYYGKGNGGDEALLATLLQMLPDRVTPLVLSGNPEATRNRYGVKACDRNSIPQVIQALRQSDAFIWGGGSLMQDTTSAISPFYYGGLMTLAQLMGLKTIAWGQGIGPLKRPLTRFLARQNFTGCSAVSVRDRASAALLNDWQVSCTLAPDPVWALESVAVTGLWDLPAPRVAVTLRSHPQLTPTRLANFTRALVDFQTATQACILLVPFQQSQDLAIAQAIQPQLPGSSQIFTLEDPKALKGLFRGVEMAIGMRLHSLIMAASEGCRCFALSYDPKVSQLVAELDMPGWELSQMPEDANVISKTWIEHYVNGDATSPEKIDALIDRALLHQELLAEALLT</sequence>
<dbReference type="OrthoDB" id="3199616at2"/>
<dbReference type="Proteomes" id="UP000032452">
    <property type="component" value="Unassembled WGS sequence"/>
</dbReference>
<evidence type="ECO:0000313" key="3">
    <source>
        <dbReference type="Proteomes" id="UP000032452"/>
    </source>
</evidence>
<dbReference type="STRING" id="1618023.UH38_15695"/>
<dbReference type="PATRIC" id="fig|1618023.3.peg.166"/>
<dbReference type="PANTHER" id="PTHR36836:SF1">
    <property type="entry name" value="COLANIC ACID BIOSYNTHESIS PROTEIN WCAK"/>
    <property type="match status" value="1"/>
</dbReference>
<name>A0A0D8ZQS8_9CYAN</name>
<proteinExistence type="predicted"/>
<feature type="domain" description="Polysaccharide pyruvyl transferase" evidence="1">
    <location>
        <begin position="13"/>
        <end position="281"/>
    </location>
</feature>
<dbReference type="PANTHER" id="PTHR36836">
    <property type="entry name" value="COLANIC ACID BIOSYNTHESIS PROTEIN WCAK"/>
    <property type="match status" value="1"/>
</dbReference>
<dbReference type="AlphaFoldDB" id="A0A0D8ZQS8"/>